<keyword evidence="1" id="KW-0805">Transcription regulation</keyword>
<evidence type="ECO:0000313" key="5">
    <source>
        <dbReference type="EMBL" id="QHC00307.1"/>
    </source>
</evidence>
<dbReference type="InterPro" id="IPR009057">
    <property type="entry name" value="Homeodomain-like_sf"/>
</dbReference>
<accession>A0A7L4YP19</accession>
<evidence type="ECO:0000259" key="4">
    <source>
        <dbReference type="PROSITE" id="PS01124"/>
    </source>
</evidence>
<dbReference type="SMART" id="SM00342">
    <property type="entry name" value="HTH_ARAC"/>
    <property type="match status" value="1"/>
</dbReference>
<dbReference type="Gene3D" id="1.10.10.60">
    <property type="entry name" value="Homeodomain-like"/>
    <property type="match status" value="2"/>
</dbReference>
<dbReference type="GO" id="GO:0003700">
    <property type="term" value="F:DNA-binding transcription factor activity"/>
    <property type="evidence" value="ECO:0007669"/>
    <property type="project" value="InterPro"/>
</dbReference>
<keyword evidence="2" id="KW-0238">DNA-binding</keyword>
<feature type="domain" description="HTH araC/xylS-type" evidence="4">
    <location>
        <begin position="6"/>
        <end position="104"/>
    </location>
</feature>
<dbReference type="AlphaFoldDB" id="A0A7L4YP19"/>
<protein>
    <submittedName>
        <fullName evidence="5">Helix-turn-helix domain-containing protein</fullName>
    </submittedName>
</protein>
<reference evidence="5 6" key="1">
    <citation type="journal article" date="2018" name="Int. J. Syst. Evol. Microbiol.">
        <title>Epidermidibacterium keratini gen. nov., sp. nov., a member of the family Sporichthyaceae, isolated from keratin epidermis.</title>
        <authorList>
            <person name="Lee D.G."/>
            <person name="Trujillo M.E."/>
            <person name="Kang S."/>
            <person name="Nam J.J."/>
            <person name="Kim Y.J."/>
        </authorList>
    </citation>
    <scope>NUCLEOTIDE SEQUENCE [LARGE SCALE GENOMIC DNA]</scope>
    <source>
        <strain evidence="5 6">EPI-7</strain>
    </source>
</reference>
<dbReference type="PANTHER" id="PTHR46796">
    <property type="entry name" value="HTH-TYPE TRANSCRIPTIONAL ACTIVATOR RHAS-RELATED"/>
    <property type="match status" value="1"/>
</dbReference>
<evidence type="ECO:0000256" key="2">
    <source>
        <dbReference type="ARBA" id="ARBA00023125"/>
    </source>
</evidence>
<proteinExistence type="predicted"/>
<sequence>MSEPLISAARFLTDFHAEQITLHDLADHVGYSPFHLSRRFAEFVGVSPVQYLAARRFQRAKTLLVTTDASVLEICHEVGFTSIGTFSRRFAAEVGVSPTEFRRLPDVVADRGVRPGQPGSRVHGGGVIRGRVRYRPDIAPAIGPRAATYVGLFEQRAPRGLPLIGALVHGEAEFELVDVQPGRYFLLCNSRPHPDDPLAQVLPSTAYVGGHPSPIDVAPGGFVQVAVTLHEAFAWATPITAALPALALAPAPGYRSSQAANASKE</sequence>
<organism evidence="5 6">
    <name type="scientific">Epidermidibacterium keratini</name>
    <dbReference type="NCBI Taxonomy" id="1891644"/>
    <lineage>
        <taxon>Bacteria</taxon>
        <taxon>Bacillati</taxon>
        <taxon>Actinomycetota</taxon>
        <taxon>Actinomycetes</taxon>
        <taxon>Sporichthyales</taxon>
        <taxon>Sporichthyaceae</taxon>
        <taxon>Epidermidibacterium</taxon>
    </lineage>
</organism>
<dbReference type="Pfam" id="PF12833">
    <property type="entry name" value="HTH_18"/>
    <property type="match status" value="1"/>
</dbReference>
<dbReference type="RefSeq" id="WP_159544659.1">
    <property type="nucleotide sequence ID" value="NZ_CP047156.1"/>
</dbReference>
<dbReference type="PROSITE" id="PS01124">
    <property type="entry name" value="HTH_ARAC_FAMILY_2"/>
    <property type="match status" value="1"/>
</dbReference>
<keyword evidence="6" id="KW-1185">Reference proteome</keyword>
<dbReference type="GO" id="GO:0043565">
    <property type="term" value="F:sequence-specific DNA binding"/>
    <property type="evidence" value="ECO:0007669"/>
    <property type="project" value="InterPro"/>
</dbReference>
<keyword evidence="3" id="KW-0804">Transcription</keyword>
<dbReference type="InParanoid" id="A0A7L4YP19"/>
<dbReference type="Proteomes" id="UP000463857">
    <property type="component" value="Chromosome"/>
</dbReference>
<dbReference type="SUPFAM" id="SSF46689">
    <property type="entry name" value="Homeodomain-like"/>
    <property type="match status" value="2"/>
</dbReference>
<evidence type="ECO:0000256" key="3">
    <source>
        <dbReference type="ARBA" id="ARBA00023163"/>
    </source>
</evidence>
<gene>
    <name evidence="5" type="ORF">EK0264_08455</name>
</gene>
<dbReference type="InterPro" id="IPR018060">
    <property type="entry name" value="HTH_AraC"/>
</dbReference>
<evidence type="ECO:0000256" key="1">
    <source>
        <dbReference type="ARBA" id="ARBA00023015"/>
    </source>
</evidence>
<dbReference type="EMBL" id="CP047156">
    <property type="protein sequence ID" value="QHC00307.1"/>
    <property type="molecule type" value="Genomic_DNA"/>
</dbReference>
<dbReference type="KEGG" id="eke:EK0264_08455"/>
<dbReference type="InterPro" id="IPR050204">
    <property type="entry name" value="AraC_XylS_family_regulators"/>
</dbReference>
<evidence type="ECO:0000313" key="6">
    <source>
        <dbReference type="Proteomes" id="UP000463857"/>
    </source>
</evidence>
<name>A0A7L4YP19_9ACTN</name>
<dbReference type="OrthoDB" id="2060755at2"/>